<protein>
    <recommendedName>
        <fullName evidence="3">CCHC-type domain-containing protein</fullName>
    </recommendedName>
</protein>
<reference evidence="4" key="1">
    <citation type="submission" date="2023-08" db="EMBL/GenBank/DDBJ databases">
        <authorList>
            <person name="Chen Y."/>
            <person name="Shah S."/>
            <person name="Dougan E. K."/>
            <person name="Thang M."/>
            <person name="Chan C."/>
        </authorList>
    </citation>
    <scope>NUCLEOTIDE SEQUENCE</scope>
</reference>
<dbReference type="GO" id="GO:0003950">
    <property type="term" value="F:NAD+ poly-ADP-ribosyltransferase activity"/>
    <property type="evidence" value="ECO:0007669"/>
    <property type="project" value="InterPro"/>
</dbReference>
<dbReference type="InterPro" id="IPR012317">
    <property type="entry name" value="Poly(ADP-ribose)pol_cat_dom"/>
</dbReference>
<name>A0AA36JCA1_9DINO</name>
<accession>A0AA36JCA1</accession>
<dbReference type="SMART" id="SM00343">
    <property type="entry name" value="ZnF_C2HC"/>
    <property type="match status" value="1"/>
</dbReference>
<dbReference type="SUPFAM" id="SSF56399">
    <property type="entry name" value="ADP-ribosylation"/>
    <property type="match status" value="1"/>
</dbReference>
<keyword evidence="1" id="KW-0862">Zinc</keyword>
<dbReference type="GO" id="GO:0008270">
    <property type="term" value="F:zinc ion binding"/>
    <property type="evidence" value="ECO:0007669"/>
    <property type="project" value="UniProtKB-KW"/>
</dbReference>
<sequence>MTHAPEKIGRALRWLTQGPLQMTSEQLGKALAKKPLVYLLDPESSYQKALQVAPEQWRSAEALQALLRREPQVLDLTHNCLLTDPAERVINEDGQAVHCDGKCTHCWRTASPKLMGQVLDGVEELKAEGLHCVDLEMLRGFLRQILEQRSKAWDSCVADACKKLARRPSGAEFQQLAEHLRRTGAAPSRERLKSEAREVRKALRLVRAERLLLPRLEQSFRGERRRLAPLGGLQSEAPWNCVALRPEEGSDELGLELLLYHGCRARSLEGILRSGFDAAFAGERGGRFFGPGIYFSDVAAKARRLRWRWKKVKGRQTKASCPGAGGREIEDKVEIQEKYVNIDSYLYIKFAVKFALQRSVVCIEELFWAMANQLEQIRDVLADLVRGQANAQWSRHVKQPEVFKPDTREQELKQWSDWRFTLENYVKSVDVMMHTEMNIISNNAEAEIEWNRPLKLIRYMPHENGYEAWRILIVDIQPSTRQRSLALMTQLSRVSFAPNRSISEQLPAYEALIQEYERISSQGYPDDLKVTAILAACPEAMRTQLQMMVDDNTTYETLKGRIIHYESITTKWTGEGGLLMPKTQEGPQDMDVGYLGSHQKGKKGKGKDGTGKKGKGKKGNPQYYEYQQKGKGKGKNGGWKGKAKGDKGGKAKGGKGECWNCGKTGHQAKDCWSKNVNRLEEESQAGSTANASSMASSSSASASGAATANVRMIRMFTPPHMNETRIFHLTAGDDDEFMQSIMEVDESQIYMVEAD</sequence>
<keyword evidence="5" id="KW-1185">Reference proteome</keyword>
<dbReference type="Gene3D" id="3.90.228.10">
    <property type="match status" value="1"/>
</dbReference>
<evidence type="ECO:0000313" key="4">
    <source>
        <dbReference type="EMBL" id="CAJ1402459.1"/>
    </source>
</evidence>
<dbReference type="InterPro" id="IPR001878">
    <property type="entry name" value="Znf_CCHC"/>
</dbReference>
<comment type="caution">
    <text evidence="4">The sequence shown here is derived from an EMBL/GenBank/DDBJ whole genome shotgun (WGS) entry which is preliminary data.</text>
</comment>
<dbReference type="SUPFAM" id="SSF57756">
    <property type="entry name" value="Retrovirus zinc finger-like domains"/>
    <property type="match status" value="1"/>
</dbReference>
<feature type="compositionally biased region" description="Low complexity" evidence="2">
    <location>
        <begin position="685"/>
        <end position="704"/>
    </location>
</feature>
<dbReference type="Pfam" id="PF00098">
    <property type="entry name" value="zf-CCHC"/>
    <property type="match status" value="1"/>
</dbReference>
<dbReference type="Pfam" id="PF00644">
    <property type="entry name" value="PARP"/>
    <property type="match status" value="1"/>
</dbReference>
<feature type="region of interest" description="Disordered" evidence="2">
    <location>
        <begin position="579"/>
        <end position="657"/>
    </location>
</feature>
<dbReference type="EMBL" id="CAUJNA010003452">
    <property type="protein sequence ID" value="CAJ1402459.1"/>
    <property type="molecule type" value="Genomic_DNA"/>
</dbReference>
<evidence type="ECO:0000256" key="2">
    <source>
        <dbReference type="SAM" id="MobiDB-lite"/>
    </source>
</evidence>
<proteinExistence type="predicted"/>
<keyword evidence="1" id="KW-0863">Zinc-finger</keyword>
<feature type="region of interest" description="Disordered" evidence="2">
    <location>
        <begin position="682"/>
        <end position="704"/>
    </location>
</feature>
<dbReference type="GO" id="GO:0003676">
    <property type="term" value="F:nucleic acid binding"/>
    <property type="evidence" value="ECO:0007669"/>
    <property type="project" value="InterPro"/>
</dbReference>
<organism evidence="4 5">
    <name type="scientific">Effrenium voratum</name>
    <dbReference type="NCBI Taxonomy" id="2562239"/>
    <lineage>
        <taxon>Eukaryota</taxon>
        <taxon>Sar</taxon>
        <taxon>Alveolata</taxon>
        <taxon>Dinophyceae</taxon>
        <taxon>Suessiales</taxon>
        <taxon>Symbiodiniaceae</taxon>
        <taxon>Effrenium</taxon>
    </lineage>
</organism>
<evidence type="ECO:0000259" key="3">
    <source>
        <dbReference type="PROSITE" id="PS50158"/>
    </source>
</evidence>
<evidence type="ECO:0000313" key="5">
    <source>
        <dbReference type="Proteomes" id="UP001178507"/>
    </source>
</evidence>
<dbReference type="Proteomes" id="UP001178507">
    <property type="component" value="Unassembled WGS sequence"/>
</dbReference>
<dbReference type="InterPro" id="IPR036875">
    <property type="entry name" value="Znf_CCHC_sf"/>
</dbReference>
<dbReference type="AlphaFoldDB" id="A0AA36JCA1"/>
<gene>
    <name evidence="4" type="ORF">EVOR1521_LOCUS25346</name>
</gene>
<feature type="domain" description="CCHC-type" evidence="3">
    <location>
        <begin position="658"/>
        <end position="671"/>
    </location>
</feature>
<evidence type="ECO:0000256" key="1">
    <source>
        <dbReference type="PROSITE-ProRule" id="PRU00047"/>
    </source>
</evidence>
<dbReference type="PROSITE" id="PS50158">
    <property type="entry name" value="ZF_CCHC"/>
    <property type="match status" value="1"/>
</dbReference>
<keyword evidence="1" id="KW-0479">Metal-binding</keyword>